<organism evidence="1 2">
    <name type="scientific">Thiohalocapsa halophila</name>
    <dbReference type="NCBI Taxonomy" id="69359"/>
    <lineage>
        <taxon>Bacteria</taxon>
        <taxon>Pseudomonadati</taxon>
        <taxon>Pseudomonadota</taxon>
        <taxon>Gammaproteobacteria</taxon>
        <taxon>Chromatiales</taxon>
        <taxon>Chromatiaceae</taxon>
        <taxon>Thiohalocapsa</taxon>
    </lineage>
</organism>
<dbReference type="EMBL" id="NRRV01000068">
    <property type="protein sequence ID" value="MBK1633118.1"/>
    <property type="molecule type" value="Genomic_DNA"/>
</dbReference>
<dbReference type="Proteomes" id="UP000748752">
    <property type="component" value="Unassembled WGS sequence"/>
</dbReference>
<sequence length="118" mass="12872">MLELDQLLITGTVTLAGPNGERIQVRGAGERIEADIARASLSLGLFSRLPSRSTRRRWLLAGQPVLRQAGLSIELLVDGRLIGVYDGQAKGSLLAHVLGLDPVNLKLLQLLLVWAVRW</sequence>
<name>A0ABS1CN48_9GAMM</name>
<protein>
    <submittedName>
        <fullName evidence="1">Uncharacterized protein</fullName>
    </submittedName>
</protein>
<keyword evidence="2" id="KW-1185">Reference proteome</keyword>
<evidence type="ECO:0000313" key="1">
    <source>
        <dbReference type="EMBL" id="MBK1633118.1"/>
    </source>
</evidence>
<gene>
    <name evidence="1" type="ORF">CKO31_20655</name>
</gene>
<comment type="caution">
    <text evidence="1">The sequence shown here is derived from an EMBL/GenBank/DDBJ whole genome shotgun (WGS) entry which is preliminary data.</text>
</comment>
<evidence type="ECO:0000313" key="2">
    <source>
        <dbReference type="Proteomes" id="UP000748752"/>
    </source>
</evidence>
<reference evidence="1 2" key="1">
    <citation type="journal article" date="2020" name="Microorganisms">
        <title>Osmotic Adaptation and Compatible Solute Biosynthesis of Phototrophic Bacteria as Revealed from Genome Analyses.</title>
        <authorList>
            <person name="Imhoff J.F."/>
            <person name="Rahn T."/>
            <person name="Kunzel S."/>
            <person name="Keller A."/>
            <person name="Neulinger S.C."/>
        </authorList>
    </citation>
    <scope>NUCLEOTIDE SEQUENCE [LARGE SCALE GENOMIC DNA]</scope>
    <source>
        <strain evidence="1 2">DSM 6210</strain>
    </source>
</reference>
<accession>A0ABS1CN48</accession>
<proteinExistence type="predicted"/>